<dbReference type="STRING" id="1548547.BA177_03245"/>
<dbReference type="AlphaFoldDB" id="A0A193LD45"/>
<dbReference type="EMBL" id="CP016268">
    <property type="protein sequence ID" value="ANO50361.1"/>
    <property type="molecule type" value="Genomic_DNA"/>
</dbReference>
<protein>
    <submittedName>
        <fullName evidence="1">Uncharacterized protein</fullName>
    </submittedName>
</protein>
<keyword evidence="2" id="KW-1185">Reference proteome</keyword>
<sequence>MTGNVLTRSDQANLRVGSVHCVACRSGLWGNVVQVALLAVIMESRARIAAKINGGFGWTAGRRTGAAAHHRLTELRGASGFKAAVPAQYQ</sequence>
<proteinExistence type="predicted"/>
<evidence type="ECO:0000313" key="2">
    <source>
        <dbReference type="Proteomes" id="UP000092695"/>
    </source>
</evidence>
<name>A0A193LD45_9GAMM</name>
<accession>A0A193LD45</accession>
<reference evidence="1 2" key="1">
    <citation type="submission" date="2016-06" db="EMBL/GenBank/DDBJ databases">
        <title>Complete genome sequence of a deep-branching marine Gamma Proteobacterium Woeseia oceani type strain XK5.</title>
        <authorList>
            <person name="Mu D."/>
            <person name="Du Z."/>
        </authorList>
    </citation>
    <scope>NUCLEOTIDE SEQUENCE [LARGE SCALE GENOMIC DNA]</scope>
    <source>
        <strain evidence="1 2">XK5</strain>
    </source>
</reference>
<dbReference type="KEGG" id="woc:BA177_03245"/>
<dbReference type="Proteomes" id="UP000092695">
    <property type="component" value="Chromosome"/>
</dbReference>
<organism evidence="1 2">
    <name type="scientific">Woeseia oceani</name>
    <dbReference type="NCBI Taxonomy" id="1548547"/>
    <lineage>
        <taxon>Bacteria</taxon>
        <taxon>Pseudomonadati</taxon>
        <taxon>Pseudomonadota</taxon>
        <taxon>Gammaproteobacteria</taxon>
        <taxon>Woeseiales</taxon>
        <taxon>Woeseiaceae</taxon>
        <taxon>Woeseia</taxon>
    </lineage>
</organism>
<evidence type="ECO:0000313" key="1">
    <source>
        <dbReference type="EMBL" id="ANO50361.1"/>
    </source>
</evidence>
<gene>
    <name evidence="1" type="ORF">BA177_03245</name>
</gene>